<keyword evidence="2" id="KW-0560">Oxidoreductase</keyword>
<dbReference type="InterPro" id="IPR011008">
    <property type="entry name" value="Dimeric_a/b-barrel"/>
</dbReference>
<name>S7TWR3_DESML</name>
<gene>
    <name evidence="2" type="ORF">dsmv_1970</name>
</gene>
<comment type="caution">
    <text evidence="2">The sequence shown here is derived from an EMBL/GenBank/DDBJ whole genome shotgun (WGS) entry which is preliminary data.</text>
</comment>
<dbReference type="EMBL" id="ATHJ01000074">
    <property type="protein sequence ID" value="EPR41537.1"/>
    <property type="molecule type" value="Genomic_DNA"/>
</dbReference>
<keyword evidence="2" id="KW-0503">Monooxygenase</keyword>
<dbReference type="STRING" id="897.B2D07_09120"/>
<keyword evidence="3" id="KW-1185">Reference proteome</keyword>
<dbReference type="GO" id="GO:0004497">
    <property type="term" value="F:monooxygenase activity"/>
    <property type="evidence" value="ECO:0007669"/>
    <property type="project" value="UniProtKB-KW"/>
</dbReference>
<reference evidence="2 3" key="1">
    <citation type="journal article" date="2013" name="Genome Announc.">
        <title>Draft genome sequences for three mercury-methylating, sulfate-reducing bacteria.</title>
        <authorList>
            <person name="Brown S.D."/>
            <person name="Hurt R.A.Jr."/>
            <person name="Gilmour C.C."/>
            <person name="Elias D.A."/>
        </authorList>
    </citation>
    <scope>NUCLEOTIDE SEQUENCE [LARGE SCALE GENOMIC DNA]</scope>
    <source>
        <strain evidence="2 3">DSM 2059</strain>
    </source>
</reference>
<sequence>MTVKVLIKRVVPRDKAKEMIPLFRQMRQLATQQPGYISGETLKSMDRLDVFLVISTWQSAEDWEKWLLSKTRQDVQAKIDALLGGKTEYELFQYGVTD</sequence>
<dbReference type="PROSITE" id="PS51725">
    <property type="entry name" value="ABM"/>
    <property type="match status" value="1"/>
</dbReference>
<dbReference type="RefSeq" id="WP_020876401.1">
    <property type="nucleotide sequence ID" value="NZ_ATHJ01000074.1"/>
</dbReference>
<evidence type="ECO:0000313" key="2">
    <source>
        <dbReference type="EMBL" id="EPR41537.1"/>
    </source>
</evidence>
<dbReference type="AlphaFoldDB" id="S7TWR3"/>
<protein>
    <submittedName>
        <fullName evidence="2">Antibiotic biosynthesis monooxygenase</fullName>
    </submittedName>
</protein>
<dbReference type="OrthoDB" id="5405645at2"/>
<dbReference type="eggNOG" id="COG2329">
    <property type="taxonomic scope" value="Bacteria"/>
</dbReference>
<proteinExistence type="predicted"/>
<dbReference type="Proteomes" id="UP000014977">
    <property type="component" value="Unassembled WGS sequence"/>
</dbReference>
<feature type="domain" description="ABM" evidence="1">
    <location>
        <begin position="3"/>
        <end position="91"/>
    </location>
</feature>
<organism evidence="2 3">
    <name type="scientific">Desulfococcus multivorans DSM 2059</name>
    <dbReference type="NCBI Taxonomy" id="1121405"/>
    <lineage>
        <taxon>Bacteria</taxon>
        <taxon>Pseudomonadati</taxon>
        <taxon>Thermodesulfobacteriota</taxon>
        <taxon>Desulfobacteria</taxon>
        <taxon>Desulfobacterales</taxon>
        <taxon>Desulfococcaceae</taxon>
        <taxon>Desulfococcus</taxon>
    </lineage>
</organism>
<evidence type="ECO:0000313" key="3">
    <source>
        <dbReference type="Proteomes" id="UP000014977"/>
    </source>
</evidence>
<dbReference type="InterPro" id="IPR007138">
    <property type="entry name" value="ABM_dom"/>
</dbReference>
<dbReference type="SUPFAM" id="SSF54909">
    <property type="entry name" value="Dimeric alpha+beta barrel"/>
    <property type="match status" value="1"/>
</dbReference>
<dbReference type="Gene3D" id="3.30.70.100">
    <property type="match status" value="1"/>
</dbReference>
<accession>S7TWR3</accession>
<dbReference type="Pfam" id="PF03992">
    <property type="entry name" value="ABM"/>
    <property type="match status" value="1"/>
</dbReference>
<evidence type="ECO:0000259" key="1">
    <source>
        <dbReference type="PROSITE" id="PS51725"/>
    </source>
</evidence>